<organism evidence="2 3">
    <name type="scientific">Marasmius tenuissimus</name>
    <dbReference type="NCBI Taxonomy" id="585030"/>
    <lineage>
        <taxon>Eukaryota</taxon>
        <taxon>Fungi</taxon>
        <taxon>Dikarya</taxon>
        <taxon>Basidiomycota</taxon>
        <taxon>Agaricomycotina</taxon>
        <taxon>Agaricomycetes</taxon>
        <taxon>Agaricomycetidae</taxon>
        <taxon>Agaricales</taxon>
        <taxon>Marasmiineae</taxon>
        <taxon>Marasmiaceae</taxon>
        <taxon>Marasmius</taxon>
    </lineage>
</organism>
<gene>
    <name evidence="2" type="ORF">AAF712_002606</name>
</gene>
<feature type="region of interest" description="Disordered" evidence="1">
    <location>
        <begin position="1"/>
        <end position="54"/>
    </location>
</feature>
<accession>A0ABR3AAV6</accession>
<comment type="caution">
    <text evidence="2">The sequence shown here is derived from an EMBL/GenBank/DDBJ whole genome shotgun (WGS) entry which is preliminary data.</text>
</comment>
<feature type="compositionally biased region" description="Basic and acidic residues" evidence="1">
    <location>
        <begin position="187"/>
        <end position="196"/>
    </location>
</feature>
<proteinExistence type="predicted"/>
<name>A0ABR3AAV6_9AGAR</name>
<feature type="compositionally biased region" description="Acidic residues" evidence="1">
    <location>
        <begin position="74"/>
        <end position="101"/>
    </location>
</feature>
<feature type="compositionally biased region" description="Acidic residues" evidence="1">
    <location>
        <begin position="175"/>
        <end position="186"/>
    </location>
</feature>
<dbReference type="EMBL" id="JBBXMP010000008">
    <property type="protein sequence ID" value="KAL0070119.1"/>
    <property type="molecule type" value="Genomic_DNA"/>
</dbReference>
<keyword evidence="3" id="KW-1185">Reference proteome</keyword>
<evidence type="ECO:0000256" key="1">
    <source>
        <dbReference type="SAM" id="MobiDB-lite"/>
    </source>
</evidence>
<sequence length="196" mass="20787">MSEEPTVVGTEPQGVLDSSAPHKDPAVVLEGEDAGEESDTYDDFDAEVPPSFPVRPGTLALLILVSSLSQDNRDGDEDAGGEEYNPNEDGEDDEDDEEDEETGPKKSNLTALLLNDPEAGGYVEDDEDAEDGGDDGDEDGDYAEDADADEAEYEAETVPVVHANGNGKKRPIDDVNSEDGGVEADEREVAAKKVKA</sequence>
<reference evidence="2 3" key="1">
    <citation type="submission" date="2024-05" db="EMBL/GenBank/DDBJ databases">
        <title>A draft genome resource for the thread blight pathogen Marasmius tenuissimus strain MS-2.</title>
        <authorList>
            <person name="Yulfo-Soto G.E."/>
            <person name="Baruah I.K."/>
            <person name="Amoako-Attah I."/>
            <person name="Bukari Y."/>
            <person name="Meinhardt L.W."/>
            <person name="Bailey B.A."/>
            <person name="Cohen S.P."/>
        </authorList>
    </citation>
    <scope>NUCLEOTIDE SEQUENCE [LARGE SCALE GENOMIC DNA]</scope>
    <source>
        <strain evidence="2 3">MS-2</strain>
    </source>
</reference>
<evidence type="ECO:0000313" key="2">
    <source>
        <dbReference type="EMBL" id="KAL0070119.1"/>
    </source>
</evidence>
<feature type="region of interest" description="Disordered" evidence="1">
    <location>
        <begin position="69"/>
        <end position="196"/>
    </location>
</feature>
<dbReference type="Proteomes" id="UP001437256">
    <property type="component" value="Unassembled WGS sequence"/>
</dbReference>
<feature type="compositionally biased region" description="Acidic residues" evidence="1">
    <location>
        <begin position="123"/>
        <end position="155"/>
    </location>
</feature>
<evidence type="ECO:0000313" key="3">
    <source>
        <dbReference type="Proteomes" id="UP001437256"/>
    </source>
</evidence>
<protein>
    <submittedName>
        <fullName evidence="2">Uncharacterized protein</fullName>
    </submittedName>
</protein>
<feature type="compositionally biased region" description="Acidic residues" evidence="1">
    <location>
        <begin position="30"/>
        <end position="46"/>
    </location>
</feature>